<name>A0ABT8AV26_9HYPH</name>
<sequence>MPPTPDAHPAAMLTGKQVSSAIVSNAERRAVETLPARIRPRDAPRDIVRAGERQVFSFHGARDVPDLQGLHGPDLDRKRLARAARAAGSARTACSDGPIFRFQYNTHSDW</sequence>
<reference evidence="2" key="1">
    <citation type="journal article" date="2019" name="Int. J. Syst. Evol. Microbiol.">
        <title>The Global Catalogue of Microorganisms (GCM) 10K type strain sequencing project: providing services to taxonomists for standard genome sequencing and annotation.</title>
        <authorList>
            <consortium name="The Broad Institute Genomics Platform"/>
            <consortium name="The Broad Institute Genome Sequencing Center for Infectious Disease"/>
            <person name="Wu L."/>
            <person name="Ma J."/>
        </authorList>
    </citation>
    <scope>NUCLEOTIDE SEQUENCE [LARGE SCALE GENOMIC DNA]</scope>
    <source>
        <strain evidence="2">CECT 7806</strain>
    </source>
</reference>
<evidence type="ECO:0000313" key="2">
    <source>
        <dbReference type="Proteomes" id="UP001244297"/>
    </source>
</evidence>
<protein>
    <submittedName>
        <fullName evidence="1">Uncharacterized protein</fullName>
    </submittedName>
</protein>
<dbReference type="RefSeq" id="WP_238290333.1">
    <property type="nucleotide sequence ID" value="NZ_BPQS01000022.1"/>
</dbReference>
<organism evidence="1 2">
    <name type="scientific">Methylobacterium longum</name>
    <dbReference type="NCBI Taxonomy" id="767694"/>
    <lineage>
        <taxon>Bacteria</taxon>
        <taxon>Pseudomonadati</taxon>
        <taxon>Pseudomonadota</taxon>
        <taxon>Alphaproteobacteria</taxon>
        <taxon>Hyphomicrobiales</taxon>
        <taxon>Methylobacteriaceae</taxon>
        <taxon>Methylobacterium</taxon>
    </lineage>
</organism>
<keyword evidence="2" id="KW-1185">Reference proteome</keyword>
<dbReference type="EMBL" id="JAUFPT010000069">
    <property type="protein sequence ID" value="MDN3573256.1"/>
    <property type="molecule type" value="Genomic_DNA"/>
</dbReference>
<gene>
    <name evidence="1" type="ORF">QWZ18_21865</name>
</gene>
<accession>A0ABT8AV26</accession>
<dbReference type="Proteomes" id="UP001244297">
    <property type="component" value="Unassembled WGS sequence"/>
</dbReference>
<evidence type="ECO:0000313" key="1">
    <source>
        <dbReference type="EMBL" id="MDN3573256.1"/>
    </source>
</evidence>
<proteinExistence type="predicted"/>
<comment type="caution">
    <text evidence="1">The sequence shown here is derived from an EMBL/GenBank/DDBJ whole genome shotgun (WGS) entry which is preliminary data.</text>
</comment>